<dbReference type="Proteomes" id="UP000245533">
    <property type="component" value="Unassembled WGS sequence"/>
</dbReference>
<evidence type="ECO:0000259" key="2">
    <source>
        <dbReference type="Pfam" id="PF01979"/>
    </source>
</evidence>
<dbReference type="GO" id="GO:0016810">
    <property type="term" value="F:hydrolase activity, acting on carbon-nitrogen (but not peptide) bonds"/>
    <property type="evidence" value="ECO:0007669"/>
    <property type="project" value="InterPro"/>
</dbReference>
<dbReference type="AlphaFoldDB" id="A0A316U1A3"/>
<sequence length="994" mass="110106">MKKATLRFLSNFYPSLHLPVFAFLFITFSLSFTVQALSQTSPVDGIKDNTPAVHAFTNATIVTSPGRVIQNGTLVIRDGVIESAGRNVSVPADARIWDMEGKTIYPGFIDAYTNVGMKSPREELDRGSRSWNPQVRSNLRAEEEYDPEDDGSEELRAEGFTTALIVPPLGIFRGQASAISLGTKSIAERVVRPGVAHAVSLRRSSELGYSYPTSPTGAIALIRQTFYDADWHNRAHRIYENNPSGLSRPEWNTSLASLSNTIDGSQPVLFETNNDEEILRALRFTDEFDITPWIKGNGHEYKLTDVLQDANVPIVLPLAYPETPDIETPEDALNEDLEDLRHWYLAPENPYRLEEAGIRFSLTTDGLEKAGDFHPNLRKAVKLGFSKEAALASLTTHPAALIGIDGTHGTIESGKTANLVIADGDVFEDGTRILDVWVDGRQFIINPEKEMDPRGTWEVTLGINGSLSGEMVIRETRPGRLGGSLTVNNEEIELMNVSAQDVERRFRADFDGSATGLNGRVRLTASVSAGGMIGWGEVTGQDRIEWSASRTADAEASEDREPSELNRSVELADLRPSMEFGRESLPDMPRNILVQNATLWTMGPDGVLENGDLLITEGKVAEIGTDLRAPRNALVIDAEGRHVTPGLIDPHIHSGINGVNEVGNAIVPEVRMKDVLDIYNIWMYRQAAGGLTSAHAMHGSANPIGGQNIAIKMRWGALSDDLPIEGAPRTVKFALGENPKRVGSDRYPETRMGTEQIIADRFRMARDYEARWNEWNRTQEGIPPRRNLRLDAIVDILNGDILVQSHSYRHDEILMLMRLAEDFDFRIKAFHHGVEAYKVAPELAEHGAAAVVWSDWGAFKIEAFDNTNYNARLLTEAGVLTSLHSDNSQIASRMNWEAAKMVRTGMDPVDALELVTLSPAKVLGIDDKVGSLEPGKDADFVIWSGDPLSTFSKPEQTWIDGRKYFDLEEDLILQRRVEDERAQLIELILEDNND</sequence>
<proteinExistence type="predicted"/>
<organism evidence="3 4">
    <name type="scientific">Rhodohalobacter mucosus</name>
    <dbReference type="NCBI Taxonomy" id="2079485"/>
    <lineage>
        <taxon>Bacteria</taxon>
        <taxon>Pseudomonadati</taxon>
        <taxon>Balneolota</taxon>
        <taxon>Balneolia</taxon>
        <taxon>Balneolales</taxon>
        <taxon>Balneolaceae</taxon>
        <taxon>Rhodohalobacter</taxon>
    </lineage>
</organism>
<dbReference type="InterPro" id="IPR006680">
    <property type="entry name" value="Amidohydro-rel"/>
</dbReference>
<name>A0A316U1A3_9BACT</name>
<gene>
    <name evidence="3" type="ORF">DDZ15_09125</name>
</gene>
<accession>A0A316U1A3</accession>
<dbReference type="InterPro" id="IPR032466">
    <property type="entry name" value="Metal_Hydrolase"/>
</dbReference>
<dbReference type="Gene3D" id="3.20.20.140">
    <property type="entry name" value="Metal-dependent hydrolases"/>
    <property type="match status" value="2"/>
</dbReference>
<dbReference type="PANTHER" id="PTHR43135">
    <property type="entry name" value="ALPHA-D-RIBOSE 1-METHYLPHOSPHONATE 5-TRIPHOSPHATE DIPHOSPHATASE"/>
    <property type="match status" value="1"/>
</dbReference>
<protein>
    <recommendedName>
        <fullName evidence="2">Amidohydrolase-related domain-containing protein</fullName>
    </recommendedName>
</protein>
<dbReference type="Pfam" id="PF01979">
    <property type="entry name" value="Amidohydro_1"/>
    <property type="match status" value="2"/>
</dbReference>
<dbReference type="InterPro" id="IPR011059">
    <property type="entry name" value="Metal-dep_hydrolase_composite"/>
</dbReference>
<dbReference type="SUPFAM" id="SSF51338">
    <property type="entry name" value="Composite domain of metallo-dependent hydrolases"/>
    <property type="match status" value="2"/>
</dbReference>
<comment type="caution">
    <text evidence="3">The sequence shown here is derived from an EMBL/GenBank/DDBJ whole genome shotgun (WGS) entry which is preliminary data.</text>
</comment>
<feature type="domain" description="Amidohydrolase-related" evidence="2">
    <location>
        <begin position="870"/>
        <end position="953"/>
    </location>
</feature>
<dbReference type="RefSeq" id="WP_109646780.1">
    <property type="nucleotide sequence ID" value="NZ_QGGB01000006.1"/>
</dbReference>
<evidence type="ECO:0000313" key="3">
    <source>
        <dbReference type="EMBL" id="PWN06666.1"/>
    </source>
</evidence>
<reference evidence="3 4" key="1">
    <citation type="submission" date="2018-05" db="EMBL/GenBank/DDBJ databases">
        <title>Rhodohalobacter halophilus gen. nov., sp. nov., a moderately halophilic member of the family Balneolaceae.</title>
        <authorList>
            <person name="Liu Z.-W."/>
        </authorList>
    </citation>
    <scope>NUCLEOTIDE SEQUENCE [LARGE SCALE GENOMIC DNA]</scope>
    <source>
        <strain evidence="3 4">8A47</strain>
    </source>
</reference>
<evidence type="ECO:0000256" key="1">
    <source>
        <dbReference type="SAM" id="MobiDB-lite"/>
    </source>
</evidence>
<dbReference type="InterPro" id="IPR051781">
    <property type="entry name" value="Metallo-dep_Hydrolase"/>
</dbReference>
<feature type="domain" description="Amidohydrolase-related" evidence="2">
    <location>
        <begin position="353"/>
        <end position="441"/>
    </location>
</feature>
<evidence type="ECO:0000313" key="4">
    <source>
        <dbReference type="Proteomes" id="UP000245533"/>
    </source>
</evidence>
<dbReference type="EMBL" id="QGGB01000006">
    <property type="protein sequence ID" value="PWN06666.1"/>
    <property type="molecule type" value="Genomic_DNA"/>
</dbReference>
<dbReference type="PANTHER" id="PTHR43135:SF3">
    <property type="entry name" value="ALPHA-D-RIBOSE 1-METHYLPHOSPHONATE 5-TRIPHOSPHATE DIPHOSPHATASE"/>
    <property type="match status" value="1"/>
</dbReference>
<keyword evidence="4" id="KW-1185">Reference proteome</keyword>
<dbReference type="OrthoDB" id="9802793at2"/>
<dbReference type="SUPFAM" id="SSF51556">
    <property type="entry name" value="Metallo-dependent hydrolases"/>
    <property type="match status" value="2"/>
</dbReference>
<feature type="compositionally biased region" description="Acidic residues" evidence="1">
    <location>
        <begin position="143"/>
        <end position="152"/>
    </location>
</feature>
<feature type="region of interest" description="Disordered" evidence="1">
    <location>
        <begin position="120"/>
        <end position="152"/>
    </location>
</feature>